<accession>A0ABS1DFY7</accession>
<evidence type="ECO:0000256" key="2">
    <source>
        <dbReference type="ARBA" id="ARBA00023008"/>
    </source>
</evidence>
<proteinExistence type="predicted"/>
<dbReference type="EMBL" id="NRRL01000047">
    <property type="protein sequence ID" value="MBK1669384.1"/>
    <property type="molecule type" value="Genomic_DNA"/>
</dbReference>
<keyword evidence="2" id="KW-0186">Copper</keyword>
<organism evidence="6 7">
    <name type="scientific">Rhodovibrio sodomensis</name>
    <dbReference type="NCBI Taxonomy" id="1088"/>
    <lineage>
        <taxon>Bacteria</taxon>
        <taxon>Pseudomonadati</taxon>
        <taxon>Pseudomonadota</taxon>
        <taxon>Alphaproteobacteria</taxon>
        <taxon>Rhodospirillales</taxon>
        <taxon>Rhodovibrionaceae</taxon>
        <taxon>Rhodovibrio</taxon>
    </lineage>
</organism>
<dbReference type="PANTHER" id="PTHR11474:SF76">
    <property type="entry name" value="SHKT DOMAIN-CONTAINING PROTEIN"/>
    <property type="match status" value="1"/>
</dbReference>
<dbReference type="Pfam" id="PF00264">
    <property type="entry name" value="Tyrosinase"/>
    <property type="match status" value="2"/>
</dbReference>
<dbReference type="InterPro" id="IPR050316">
    <property type="entry name" value="Tyrosinase/Hemocyanin"/>
</dbReference>
<protein>
    <recommendedName>
        <fullName evidence="4 5">Tyrosinase copper-binding domain-containing protein</fullName>
    </recommendedName>
</protein>
<evidence type="ECO:0000259" key="5">
    <source>
        <dbReference type="PROSITE" id="PS00498"/>
    </source>
</evidence>
<dbReference type="PROSITE" id="PS00497">
    <property type="entry name" value="TYROSINASE_1"/>
    <property type="match status" value="1"/>
</dbReference>
<dbReference type="SUPFAM" id="SSF48056">
    <property type="entry name" value="Di-copper centre-containing domain"/>
    <property type="match status" value="1"/>
</dbReference>
<comment type="caution">
    <text evidence="6">The sequence shown here is derived from an EMBL/GenBank/DDBJ whole genome shotgun (WGS) entry which is preliminary data.</text>
</comment>
<dbReference type="InterPro" id="IPR002227">
    <property type="entry name" value="Tyrosinase_Cu-bd"/>
</dbReference>
<evidence type="ECO:0000256" key="1">
    <source>
        <dbReference type="ARBA" id="ARBA00022723"/>
    </source>
</evidence>
<feature type="domain" description="Tyrosinase copper-binding" evidence="5">
    <location>
        <begin position="271"/>
        <end position="282"/>
    </location>
</feature>
<evidence type="ECO:0000259" key="4">
    <source>
        <dbReference type="PROSITE" id="PS00497"/>
    </source>
</evidence>
<name>A0ABS1DFY7_9PROT</name>
<dbReference type="PANTHER" id="PTHR11474">
    <property type="entry name" value="TYROSINASE FAMILY MEMBER"/>
    <property type="match status" value="1"/>
</dbReference>
<sequence>MCAMRAGDGRSARAVPRAGFRRGPCGSSSIRVGACALLSDQSFGKKGRQGMTTGITRRGVLQGAAAVGALSVGGMSIAGCEQIVENIRNRPVREDITTLNPTGSTIQTLEQGISAMRALPSSDRRNWTNFARIHLDFCPHGNWFFLPWHRAYLFSLERIIQELTGNPDFGLPYWNWQKDRSIPSVYWTTSSPLYHANRAATASDALPDSATGPAVISSVLSQTDFELFGSFRSSAPRGGTGGGQAQLERTPHNYVHGFVGGDMATYMSPLDPIFFAHHNFIDCIWAHWNIDRQNNNTSDSVWTQYSYTEFPGPGGGSWSTTSAATTLMPLLSYRFAESTKGSDTAARQVAEADRSATRERLERGSRTRLSTQPLTRIQAPATLRLNQVRTFNLALPAQRMNQLTAVEPDDQQLLLSLEETEGPNGEDIILHVFLNNPDAGPDTPTTDPTYAGLIAFFEDQAEMDMAQDYILDITQTVRDLRQRGIIEPGEPIRPNVVAVRRPTGKVDAQATVRIGRAQLSIGRPTQVQ</sequence>
<evidence type="ECO:0000313" key="6">
    <source>
        <dbReference type="EMBL" id="MBK1669384.1"/>
    </source>
</evidence>
<feature type="compositionally biased region" description="Basic and acidic residues" evidence="3">
    <location>
        <begin position="350"/>
        <end position="365"/>
    </location>
</feature>
<reference evidence="6 7" key="1">
    <citation type="journal article" date="2020" name="Microorganisms">
        <title>Osmotic Adaptation and Compatible Solute Biosynthesis of Phototrophic Bacteria as Revealed from Genome Analyses.</title>
        <authorList>
            <person name="Imhoff J.F."/>
            <person name="Rahn T."/>
            <person name="Kunzel S."/>
            <person name="Keller A."/>
            <person name="Neulinger S.C."/>
        </authorList>
    </citation>
    <scope>NUCLEOTIDE SEQUENCE [LARGE SCALE GENOMIC DNA]</scope>
    <source>
        <strain evidence="6 7">DSM 9895</strain>
    </source>
</reference>
<dbReference type="InterPro" id="IPR008922">
    <property type="entry name" value="Di-copper_centre_dom_sf"/>
</dbReference>
<dbReference type="Gene3D" id="1.10.1280.10">
    <property type="entry name" value="Di-copper center containing domain from catechol oxidase"/>
    <property type="match status" value="1"/>
</dbReference>
<feature type="region of interest" description="Disordered" evidence="3">
    <location>
        <begin position="342"/>
        <end position="371"/>
    </location>
</feature>
<evidence type="ECO:0000313" key="7">
    <source>
        <dbReference type="Proteomes" id="UP001296873"/>
    </source>
</evidence>
<dbReference type="PRINTS" id="PR00092">
    <property type="entry name" value="TYROSINASE"/>
</dbReference>
<dbReference type="PROSITE" id="PS00498">
    <property type="entry name" value="TYROSINASE_2"/>
    <property type="match status" value="1"/>
</dbReference>
<gene>
    <name evidence="6" type="ORF">CKO28_15200</name>
</gene>
<evidence type="ECO:0000256" key="3">
    <source>
        <dbReference type="SAM" id="MobiDB-lite"/>
    </source>
</evidence>
<feature type="domain" description="Tyrosinase copper-binding" evidence="4">
    <location>
        <begin position="140"/>
        <end position="157"/>
    </location>
</feature>
<dbReference type="Proteomes" id="UP001296873">
    <property type="component" value="Unassembled WGS sequence"/>
</dbReference>
<keyword evidence="7" id="KW-1185">Reference proteome</keyword>
<keyword evidence="1" id="KW-0479">Metal-binding</keyword>